<dbReference type="GO" id="GO:0006310">
    <property type="term" value="P:DNA recombination"/>
    <property type="evidence" value="ECO:0007669"/>
    <property type="project" value="UniProtKB-KW"/>
</dbReference>
<dbReference type="SUPFAM" id="SSF47823">
    <property type="entry name" value="lambda integrase-like, N-terminal domain"/>
    <property type="match status" value="1"/>
</dbReference>
<dbReference type="CDD" id="cd00798">
    <property type="entry name" value="INT_XerDC_C"/>
    <property type="match status" value="1"/>
</dbReference>
<feature type="domain" description="Tyr recombinase" evidence="7">
    <location>
        <begin position="115"/>
        <end position="296"/>
    </location>
</feature>
<dbReference type="InterPro" id="IPR050090">
    <property type="entry name" value="Tyrosine_recombinase_XerCD"/>
</dbReference>
<dbReference type="Pfam" id="PF00589">
    <property type="entry name" value="Phage_integrase"/>
    <property type="match status" value="1"/>
</dbReference>
<protein>
    <submittedName>
        <fullName evidence="9">Integrase</fullName>
    </submittedName>
</protein>
<evidence type="ECO:0000256" key="4">
    <source>
        <dbReference type="ARBA" id="ARBA00023125"/>
    </source>
</evidence>
<evidence type="ECO:0000256" key="3">
    <source>
        <dbReference type="ARBA" id="ARBA00022908"/>
    </source>
</evidence>
<dbReference type="AlphaFoldDB" id="A0A099I969"/>
<dbReference type="RefSeq" id="WP_044904776.1">
    <property type="nucleotide sequence ID" value="NZ_JQIF01000033.1"/>
</dbReference>
<proteinExistence type="inferred from homology"/>
<feature type="domain" description="Core-binding (CB)" evidence="8">
    <location>
        <begin position="1"/>
        <end position="94"/>
    </location>
</feature>
<dbReference type="InterPro" id="IPR002104">
    <property type="entry name" value="Integrase_catalytic"/>
</dbReference>
<reference evidence="9 10" key="1">
    <citation type="submission" date="2014-08" db="EMBL/GenBank/DDBJ databases">
        <title>Clostridium innocuum, an unnegligible vancomycin-resistant pathogen causing extra-intestinal infections.</title>
        <authorList>
            <person name="Feng Y."/>
            <person name="Chiu C.-H."/>
        </authorList>
    </citation>
    <scope>NUCLEOTIDE SEQUENCE [LARGE SCALE GENOMIC DNA]</scope>
    <source>
        <strain evidence="9 10">AN88</strain>
    </source>
</reference>
<dbReference type="InterPro" id="IPR044068">
    <property type="entry name" value="CB"/>
</dbReference>
<gene>
    <name evidence="9" type="ORF">CIAN88_07235</name>
</gene>
<dbReference type="Gene3D" id="1.10.150.130">
    <property type="match status" value="1"/>
</dbReference>
<dbReference type="PROSITE" id="PS51898">
    <property type="entry name" value="TYR_RECOMBINASE"/>
    <property type="match status" value="1"/>
</dbReference>
<dbReference type="EMBL" id="JQIF01000033">
    <property type="protein sequence ID" value="KGJ53762.1"/>
    <property type="molecule type" value="Genomic_DNA"/>
</dbReference>
<evidence type="ECO:0000256" key="2">
    <source>
        <dbReference type="ARBA" id="ARBA00008857"/>
    </source>
</evidence>
<dbReference type="Pfam" id="PF02899">
    <property type="entry name" value="Phage_int_SAM_1"/>
    <property type="match status" value="1"/>
</dbReference>
<dbReference type="PANTHER" id="PTHR30349:SF81">
    <property type="entry name" value="TYROSINE RECOMBINASE XERC"/>
    <property type="match status" value="1"/>
</dbReference>
<dbReference type="InterPro" id="IPR010998">
    <property type="entry name" value="Integrase_recombinase_N"/>
</dbReference>
<dbReference type="PROSITE" id="PS51900">
    <property type="entry name" value="CB"/>
    <property type="match status" value="1"/>
</dbReference>
<keyword evidence="3" id="KW-0229">DNA integration</keyword>
<comment type="similarity">
    <text evidence="2">Belongs to the 'phage' integrase family.</text>
</comment>
<name>A0A099I969_CLOIN</name>
<dbReference type="Proteomes" id="UP000030008">
    <property type="component" value="Unassembled WGS sequence"/>
</dbReference>
<dbReference type="GO" id="GO:0015074">
    <property type="term" value="P:DNA integration"/>
    <property type="evidence" value="ECO:0007669"/>
    <property type="project" value="UniProtKB-KW"/>
</dbReference>
<comment type="function">
    <text evidence="1">Site-specific tyrosine recombinase, which acts by catalyzing the cutting and rejoining of the recombining DNA molecules.</text>
</comment>
<sequence length="307" mass="35897">MNLQEALQDYLHYIQAVDQKSLATIHSYTQDLQEYLSWLQMQGKTEMEDILPRDIQSFLSDMEQGDIQEDGLCYKRSSVNHMLSSIHMFHRFISMNHSSILDPSIHLRGGKKEQKLPLYFNPHDIERLLDSFGQDAQGLYQKAILELLYGCGLRVSEVCELRINQVHLEQGYLRVIGKGDKERMVPMHERCMRVLRTYLTQIRPTWEKRKSTRVFLNSRGNVLTRQYVHTLIKQRLQALGLDERLSAHSFRHSFATHLLDGGADLRVVQELLGHSDIATTQIYTHVQNRRLKEAIDQYHPRSVKKEK</sequence>
<dbReference type="SUPFAM" id="SSF56349">
    <property type="entry name" value="DNA breaking-rejoining enzymes"/>
    <property type="match status" value="1"/>
</dbReference>
<dbReference type="NCBIfam" id="NF001399">
    <property type="entry name" value="PRK00283.1"/>
    <property type="match status" value="1"/>
</dbReference>
<evidence type="ECO:0000313" key="10">
    <source>
        <dbReference type="Proteomes" id="UP000030008"/>
    </source>
</evidence>
<evidence type="ECO:0000259" key="8">
    <source>
        <dbReference type="PROSITE" id="PS51900"/>
    </source>
</evidence>
<dbReference type="Gene3D" id="1.10.443.10">
    <property type="entry name" value="Intergrase catalytic core"/>
    <property type="match status" value="1"/>
</dbReference>
<organism evidence="9 10">
    <name type="scientific">Clostridium innocuum</name>
    <dbReference type="NCBI Taxonomy" id="1522"/>
    <lineage>
        <taxon>Bacteria</taxon>
        <taxon>Bacillati</taxon>
        <taxon>Bacillota</taxon>
        <taxon>Clostridia</taxon>
        <taxon>Eubacteriales</taxon>
        <taxon>Clostridiaceae</taxon>
        <taxon>Clostridium</taxon>
    </lineage>
</organism>
<dbReference type="InterPro" id="IPR011010">
    <property type="entry name" value="DNA_brk_join_enz"/>
</dbReference>
<evidence type="ECO:0000256" key="6">
    <source>
        <dbReference type="PROSITE-ProRule" id="PRU01248"/>
    </source>
</evidence>
<comment type="caution">
    <text evidence="9">The sequence shown here is derived from an EMBL/GenBank/DDBJ whole genome shotgun (WGS) entry which is preliminary data.</text>
</comment>
<evidence type="ECO:0000256" key="5">
    <source>
        <dbReference type="ARBA" id="ARBA00023172"/>
    </source>
</evidence>
<accession>A0A099I969</accession>
<dbReference type="GO" id="GO:0003677">
    <property type="term" value="F:DNA binding"/>
    <property type="evidence" value="ECO:0007669"/>
    <property type="project" value="UniProtKB-UniRule"/>
</dbReference>
<evidence type="ECO:0000259" key="7">
    <source>
        <dbReference type="PROSITE" id="PS51898"/>
    </source>
</evidence>
<dbReference type="InterPro" id="IPR004107">
    <property type="entry name" value="Integrase_SAM-like_N"/>
</dbReference>
<evidence type="ECO:0000256" key="1">
    <source>
        <dbReference type="ARBA" id="ARBA00003283"/>
    </source>
</evidence>
<dbReference type="InterPro" id="IPR013762">
    <property type="entry name" value="Integrase-like_cat_sf"/>
</dbReference>
<keyword evidence="5" id="KW-0233">DNA recombination</keyword>
<evidence type="ECO:0000313" key="9">
    <source>
        <dbReference type="EMBL" id="KGJ53762.1"/>
    </source>
</evidence>
<dbReference type="PANTHER" id="PTHR30349">
    <property type="entry name" value="PHAGE INTEGRASE-RELATED"/>
    <property type="match status" value="1"/>
</dbReference>
<keyword evidence="4 6" id="KW-0238">DNA-binding</keyword>